<feature type="domain" description="Cyclic nucleotide-binding" evidence="5">
    <location>
        <begin position="120"/>
        <end position="216"/>
    </location>
</feature>
<dbReference type="Pfam" id="PF18052">
    <property type="entry name" value="Rx_N"/>
    <property type="match status" value="1"/>
</dbReference>
<dbReference type="GO" id="GO:0005829">
    <property type="term" value="C:cytosol"/>
    <property type="evidence" value="ECO:0007669"/>
    <property type="project" value="TreeGrafter"/>
</dbReference>
<dbReference type="SUPFAM" id="SSF51206">
    <property type="entry name" value="cAMP-binding domain-like"/>
    <property type="match status" value="2"/>
</dbReference>
<sequence length="441" mass="49629">MQRVEVQPWAIVVKQGGEGDCFYVVGSGEFEVFATQEENNGEVPRVLHRYTADKLSSFGELALIIVKFISCYKYNKPLQAYIRAVTSGTLWALRREDFRGILMSEFSNLSSLKLLRSVYLLSRLTILQLSHIADSLSEVSFSHGQSVVKKNEGLSALYIIQKRRGSKELSVEKTEGRYFGEWTLLGEYNDSISAVAIGDVICAVLTKENFESAVGPLRKLSQDDQKSRDHSSEFSKESAKNVDISSLTGVQLSDIEWKKCVYSTDCSEIGLVHLRESGEMPFGSWRESELDTFAKIAKGQLNLPQTFSVEVVDLITKVMRELFFIFSFLQTCLQYSPDAEEEMAETFLTPIIESLIQLLTDQVKSLKGFEREVESLKTELSILQSLLKDADAREDRGEFSDAVKAWVKQLRQEADRILMNIGGMGHKALMTSVDSSVFFAK</sequence>
<evidence type="ECO:0000256" key="3">
    <source>
        <dbReference type="ARBA" id="ARBA00022821"/>
    </source>
</evidence>
<dbReference type="STRING" id="63057.A0A2P5F498"/>
<dbReference type="GO" id="GO:0004862">
    <property type="term" value="F:cAMP-dependent protein kinase inhibitor activity"/>
    <property type="evidence" value="ECO:0007669"/>
    <property type="project" value="TreeGrafter"/>
</dbReference>
<dbReference type="PANTHER" id="PTHR11635">
    <property type="entry name" value="CAMP-DEPENDENT PROTEIN KINASE REGULATORY CHAIN"/>
    <property type="match status" value="1"/>
</dbReference>
<dbReference type="InterPro" id="IPR041118">
    <property type="entry name" value="Rx_N"/>
</dbReference>
<reference evidence="7" key="1">
    <citation type="submission" date="2016-06" db="EMBL/GenBank/DDBJ databases">
        <title>Parallel loss of symbiosis genes in relatives of nitrogen-fixing non-legume Parasponia.</title>
        <authorList>
            <person name="Van Velzen R."/>
            <person name="Holmer R."/>
            <person name="Bu F."/>
            <person name="Rutten L."/>
            <person name="Van Zeijl A."/>
            <person name="Liu W."/>
            <person name="Santuari L."/>
            <person name="Cao Q."/>
            <person name="Sharma T."/>
            <person name="Shen D."/>
            <person name="Roswanjaya Y."/>
            <person name="Wardhani T."/>
            <person name="Kalhor M.S."/>
            <person name="Jansen J."/>
            <person name="Van den Hoogen J."/>
            <person name="Gungor B."/>
            <person name="Hartog M."/>
            <person name="Hontelez J."/>
            <person name="Verver J."/>
            <person name="Yang W.-C."/>
            <person name="Schijlen E."/>
            <person name="Repin R."/>
            <person name="Schilthuizen M."/>
            <person name="Schranz E."/>
            <person name="Heidstra R."/>
            <person name="Miyata K."/>
            <person name="Fedorova E."/>
            <person name="Kohlen W."/>
            <person name="Bisseling T."/>
            <person name="Smit S."/>
            <person name="Geurts R."/>
        </authorList>
    </citation>
    <scope>NUCLEOTIDE SEQUENCE [LARGE SCALE GENOMIC DNA]</scope>
    <source>
        <strain evidence="7">cv. RG33-2</strain>
    </source>
</reference>
<dbReference type="Gene3D" id="2.60.120.10">
    <property type="entry name" value="Jelly Rolls"/>
    <property type="match status" value="2"/>
</dbReference>
<name>A0A2P5F498_TREOI</name>
<dbReference type="Gene3D" id="1.20.5.4130">
    <property type="match status" value="1"/>
</dbReference>
<dbReference type="OrthoDB" id="10264738at2759"/>
<dbReference type="AlphaFoldDB" id="A0A2P5F498"/>
<evidence type="ECO:0000256" key="1">
    <source>
        <dbReference type="ARBA" id="ARBA00022737"/>
    </source>
</evidence>
<dbReference type="GO" id="GO:0016301">
    <property type="term" value="F:kinase activity"/>
    <property type="evidence" value="ECO:0007669"/>
    <property type="project" value="UniProtKB-KW"/>
</dbReference>
<feature type="domain" description="Cyclic nucleotide-binding" evidence="5">
    <location>
        <begin position="1"/>
        <end position="103"/>
    </location>
</feature>
<accession>A0A2P5F498</accession>
<dbReference type="InterPro" id="IPR050503">
    <property type="entry name" value="cAMP-dep_PK_reg_su-like"/>
</dbReference>
<keyword evidence="1" id="KW-0677">Repeat</keyword>
<dbReference type="InterPro" id="IPR038005">
    <property type="entry name" value="RX-like_CC"/>
</dbReference>
<dbReference type="SMART" id="SM00100">
    <property type="entry name" value="cNMP"/>
    <property type="match status" value="2"/>
</dbReference>
<evidence type="ECO:0000256" key="4">
    <source>
        <dbReference type="SAM" id="Coils"/>
    </source>
</evidence>
<dbReference type="GO" id="GO:0034236">
    <property type="term" value="F:protein kinase A catalytic subunit binding"/>
    <property type="evidence" value="ECO:0007669"/>
    <property type="project" value="TreeGrafter"/>
</dbReference>
<evidence type="ECO:0000259" key="5">
    <source>
        <dbReference type="PROSITE" id="PS50042"/>
    </source>
</evidence>
<dbReference type="PANTHER" id="PTHR11635:SF152">
    <property type="entry name" value="CAMP-DEPENDENT PROTEIN KINASE TYPE I REGULATORY SUBUNIT-RELATED"/>
    <property type="match status" value="1"/>
</dbReference>
<dbReference type="Proteomes" id="UP000237000">
    <property type="component" value="Unassembled WGS sequence"/>
</dbReference>
<proteinExistence type="predicted"/>
<dbReference type="PRINTS" id="PR00103">
    <property type="entry name" value="CAMPKINASE"/>
</dbReference>
<keyword evidence="3" id="KW-0611">Plant defense</keyword>
<evidence type="ECO:0000256" key="2">
    <source>
        <dbReference type="ARBA" id="ARBA00022741"/>
    </source>
</evidence>
<keyword evidence="4" id="KW-0175">Coiled coil</keyword>
<comment type="caution">
    <text evidence="6">The sequence shown here is derived from an EMBL/GenBank/DDBJ whole genome shotgun (WGS) entry which is preliminary data.</text>
</comment>
<evidence type="ECO:0000313" key="6">
    <source>
        <dbReference type="EMBL" id="PON92608.1"/>
    </source>
</evidence>
<dbReference type="InterPro" id="IPR018490">
    <property type="entry name" value="cNMP-bd_dom_sf"/>
</dbReference>
<keyword evidence="6" id="KW-0808">Transferase</keyword>
<dbReference type="InParanoid" id="A0A2P5F498"/>
<dbReference type="CDD" id="cd00038">
    <property type="entry name" value="CAP_ED"/>
    <property type="match status" value="2"/>
</dbReference>
<dbReference type="CDD" id="cd14798">
    <property type="entry name" value="RX-CC_like"/>
    <property type="match status" value="1"/>
</dbReference>
<keyword evidence="2" id="KW-0547">Nucleotide-binding</keyword>
<dbReference type="GO" id="GO:0006952">
    <property type="term" value="P:defense response"/>
    <property type="evidence" value="ECO:0007669"/>
    <property type="project" value="UniProtKB-KW"/>
</dbReference>
<dbReference type="InterPro" id="IPR014710">
    <property type="entry name" value="RmlC-like_jellyroll"/>
</dbReference>
<dbReference type="InterPro" id="IPR000595">
    <property type="entry name" value="cNMP-bd_dom"/>
</dbReference>
<keyword evidence="7" id="KW-1185">Reference proteome</keyword>
<gene>
    <name evidence="6" type="ORF">TorRG33x02_117020</name>
</gene>
<organism evidence="6 7">
    <name type="scientific">Trema orientale</name>
    <name type="common">Charcoal tree</name>
    <name type="synonym">Celtis orientalis</name>
    <dbReference type="NCBI Taxonomy" id="63057"/>
    <lineage>
        <taxon>Eukaryota</taxon>
        <taxon>Viridiplantae</taxon>
        <taxon>Streptophyta</taxon>
        <taxon>Embryophyta</taxon>
        <taxon>Tracheophyta</taxon>
        <taxon>Spermatophyta</taxon>
        <taxon>Magnoliopsida</taxon>
        <taxon>eudicotyledons</taxon>
        <taxon>Gunneridae</taxon>
        <taxon>Pentapetalae</taxon>
        <taxon>rosids</taxon>
        <taxon>fabids</taxon>
        <taxon>Rosales</taxon>
        <taxon>Cannabaceae</taxon>
        <taxon>Trema</taxon>
    </lineage>
</organism>
<dbReference type="PROSITE" id="PS50042">
    <property type="entry name" value="CNMP_BINDING_3"/>
    <property type="match status" value="2"/>
</dbReference>
<evidence type="ECO:0000313" key="7">
    <source>
        <dbReference type="Proteomes" id="UP000237000"/>
    </source>
</evidence>
<protein>
    <submittedName>
        <fullName evidence="6">cAMP-dependent protein kinase regulatory subunit</fullName>
    </submittedName>
</protein>
<feature type="coiled-coil region" evidence="4">
    <location>
        <begin position="359"/>
        <end position="393"/>
    </location>
</feature>
<dbReference type="GO" id="GO:0030552">
    <property type="term" value="F:cAMP binding"/>
    <property type="evidence" value="ECO:0007669"/>
    <property type="project" value="TreeGrafter"/>
</dbReference>
<dbReference type="EMBL" id="JXTC01000064">
    <property type="protein sequence ID" value="PON92608.1"/>
    <property type="molecule type" value="Genomic_DNA"/>
</dbReference>
<dbReference type="GO" id="GO:0005952">
    <property type="term" value="C:cAMP-dependent protein kinase complex"/>
    <property type="evidence" value="ECO:0007669"/>
    <property type="project" value="InterPro"/>
</dbReference>
<keyword evidence="6" id="KW-0418">Kinase</keyword>
<dbReference type="Pfam" id="PF00027">
    <property type="entry name" value="cNMP_binding"/>
    <property type="match status" value="1"/>
</dbReference>